<evidence type="ECO:0000313" key="2">
    <source>
        <dbReference type="Proteomes" id="UP000799302"/>
    </source>
</evidence>
<gene>
    <name evidence="1" type="ORF">BT63DRAFT_459085</name>
</gene>
<proteinExistence type="predicted"/>
<reference evidence="1" key="1">
    <citation type="journal article" date="2020" name="Stud. Mycol.">
        <title>101 Dothideomycetes genomes: a test case for predicting lifestyles and emergence of pathogens.</title>
        <authorList>
            <person name="Haridas S."/>
            <person name="Albert R."/>
            <person name="Binder M."/>
            <person name="Bloem J."/>
            <person name="Labutti K."/>
            <person name="Salamov A."/>
            <person name="Andreopoulos B."/>
            <person name="Baker S."/>
            <person name="Barry K."/>
            <person name="Bills G."/>
            <person name="Bluhm B."/>
            <person name="Cannon C."/>
            <person name="Castanera R."/>
            <person name="Culley D."/>
            <person name="Daum C."/>
            <person name="Ezra D."/>
            <person name="Gonzalez J."/>
            <person name="Henrissat B."/>
            <person name="Kuo A."/>
            <person name="Liang C."/>
            <person name="Lipzen A."/>
            <person name="Lutzoni F."/>
            <person name="Magnuson J."/>
            <person name="Mondo S."/>
            <person name="Nolan M."/>
            <person name="Ohm R."/>
            <person name="Pangilinan J."/>
            <person name="Park H.-J."/>
            <person name="Ramirez L."/>
            <person name="Alfaro M."/>
            <person name="Sun H."/>
            <person name="Tritt A."/>
            <person name="Yoshinaga Y."/>
            <person name="Zwiers L.-H."/>
            <person name="Turgeon B."/>
            <person name="Goodwin S."/>
            <person name="Spatafora J."/>
            <person name="Crous P."/>
            <person name="Grigoriev I."/>
        </authorList>
    </citation>
    <scope>NUCLEOTIDE SEQUENCE</scope>
    <source>
        <strain evidence="1">CBS 115976</strain>
    </source>
</reference>
<protein>
    <submittedName>
        <fullName evidence="1">Uncharacterized protein</fullName>
    </submittedName>
</protein>
<evidence type="ECO:0000313" key="1">
    <source>
        <dbReference type="EMBL" id="KAF2665504.1"/>
    </source>
</evidence>
<accession>A0A6A6U3I9</accession>
<sequence>MMPFIARPQPSFTLSYPPQVRQAWTDRGCDQIRRPLQVERCNPVEFPLSQLNSTAIKSSDVASHKEELPSIKKEQHNWETRVHGSQLVQDGRATNKFQLVVYPNRTGNFLEGVAIWANKPYSFDDLVQLIRLHHSYPLLHQLPSVMSFPEFSGYPWRHRWPIQPFPHFNITLDNVYDQILFQ</sequence>
<dbReference type="AlphaFoldDB" id="A0A6A6U3I9"/>
<organism evidence="1 2">
    <name type="scientific">Microthyrium microscopicum</name>
    <dbReference type="NCBI Taxonomy" id="703497"/>
    <lineage>
        <taxon>Eukaryota</taxon>
        <taxon>Fungi</taxon>
        <taxon>Dikarya</taxon>
        <taxon>Ascomycota</taxon>
        <taxon>Pezizomycotina</taxon>
        <taxon>Dothideomycetes</taxon>
        <taxon>Dothideomycetes incertae sedis</taxon>
        <taxon>Microthyriales</taxon>
        <taxon>Microthyriaceae</taxon>
        <taxon>Microthyrium</taxon>
    </lineage>
</organism>
<keyword evidence="2" id="KW-1185">Reference proteome</keyword>
<name>A0A6A6U3I9_9PEZI</name>
<dbReference type="EMBL" id="MU004240">
    <property type="protein sequence ID" value="KAF2665504.1"/>
    <property type="molecule type" value="Genomic_DNA"/>
</dbReference>
<dbReference type="Proteomes" id="UP000799302">
    <property type="component" value="Unassembled WGS sequence"/>
</dbReference>